<keyword evidence="4" id="KW-0233">DNA recombination</keyword>
<gene>
    <name evidence="8" type="ORF">G205_09023</name>
</gene>
<dbReference type="CDD" id="cd03768">
    <property type="entry name" value="SR_ResInv"/>
    <property type="match status" value="1"/>
</dbReference>
<protein>
    <submittedName>
        <fullName evidence="8">Resolvase domain protein</fullName>
    </submittedName>
</protein>
<dbReference type="PANTHER" id="PTHR30461">
    <property type="entry name" value="DNA-INVERTASE FROM LAMBDOID PROPHAGE"/>
    <property type="match status" value="1"/>
</dbReference>
<dbReference type="AlphaFoldDB" id="L8TSZ4"/>
<evidence type="ECO:0000256" key="1">
    <source>
        <dbReference type="ARBA" id="ARBA00009913"/>
    </source>
</evidence>
<keyword evidence="2" id="KW-0229">DNA integration</keyword>
<dbReference type="Pfam" id="PF00239">
    <property type="entry name" value="Resolvase"/>
    <property type="match status" value="1"/>
</dbReference>
<dbReference type="PROSITE" id="PS00397">
    <property type="entry name" value="RECOMBINASES_1"/>
    <property type="match status" value="1"/>
</dbReference>
<dbReference type="EMBL" id="AOFD01000016">
    <property type="protein sequence ID" value="ELT44821.1"/>
    <property type="molecule type" value="Genomic_DNA"/>
</dbReference>
<dbReference type="InterPro" id="IPR006119">
    <property type="entry name" value="Resolv_N"/>
</dbReference>
<evidence type="ECO:0000256" key="3">
    <source>
        <dbReference type="ARBA" id="ARBA00023125"/>
    </source>
</evidence>
<dbReference type="PROSITE" id="PS00398">
    <property type="entry name" value="RECOMBINASES_2"/>
    <property type="match status" value="1"/>
</dbReference>
<sequence>MNGQRIGYVRVSTLDQNEKRQLEGQILDRVFTDKASGRDTARPQLAELLRFARDGDTVLVHSMDRLARNLDDLRALVQGLTRRGVRVEFLKENLTFTGEDSPLANLLLSVMGAFAEFERSLIRERQREGIALAKQRGATRAGKRCSHLNVSPRWSSVPTPVFPKSFWPVITESAGRLFTSTCAKPSWHEAPCSSDTAAWAGQPTLQNVGFRRLVPAVTR</sequence>
<organism evidence="8 9">
    <name type="scientific">Arthrobacter nitrophenolicus</name>
    <dbReference type="NCBI Taxonomy" id="683150"/>
    <lineage>
        <taxon>Bacteria</taxon>
        <taxon>Bacillati</taxon>
        <taxon>Actinomycetota</taxon>
        <taxon>Actinomycetes</taxon>
        <taxon>Micrococcales</taxon>
        <taxon>Micrococcaceae</taxon>
        <taxon>Arthrobacter</taxon>
    </lineage>
</organism>
<proteinExistence type="inferred from homology"/>
<keyword evidence="9" id="KW-1185">Reference proteome</keyword>
<evidence type="ECO:0000313" key="8">
    <source>
        <dbReference type="EMBL" id="ELT44821.1"/>
    </source>
</evidence>
<feature type="active site" description="O-(5'-phospho-DNA)-serine intermediate" evidence="5 6">
    <location>
        <position position="12"/>
    </location>
</feature>
<reference evidence="9" key="1">
    <citation type="journal article" date="2013" name="Genome Announc.">
        <title>Draft Genome Sequence of the 2-Chloro-4-Nitrophenol-Degrading Bacterium Arthrobacter sp. Strain SJCon.</title>
        <authorList>
            <person name="Vikram S."/>
            <person name="Kumar S."/>
            <person name="Vaidya B."/>
            <person name="Pinnaka A.K."/>
            <person name="Raghava G.P."/>
        </authorList>
    </citation>
    <scope>NUCLEOTIDE SEQUENCE [LARGE SCALE GENOMIC DNA]</scope>
    <source>
        <strain evidence="9">SJCon</strain>
    </source>
</reference>
<dbReference type="GO" id="GO:0000150">
    <property type="term" value="F:DNA strand exchange activity"/>
    <property type="evidence" value="ECO:0007669"/>
    <property type="project" value="InterPro"/>
</dbReference>
<dbReference type="InterPro" id="IPR006118">
    <property type="entry name" value="Recombinase_CS"/>
</dbReference>
<dbReference type="Proteomes" id="UP000011189">
    <property type="component" value="Unassembled WGS sequence"/>
</dbReference>
<keyword evidence="3" id="KW-0238">DNA-binding</keyword>
<dbReference type="GO" id="GO:0015074">
    <property type="term" value="P:DNA integration"/>
    <property type="evidence" value="ECO:0007669"/>
    <property type="project" value="UniProtKB-KW"/>
</dbReference>
<evidence type="ECO:0000259" key="7">
    <source>
        <dbReference type="PROSITE" id="PS51736"/>
    </source>
</evidence>
<evidence type="ECO:0000256" key="4">
    <source>
        <dbReference type="ARBA" id="ARBA00023172"/>
    </source>
</evidence>
<evidence type="ECO:0000256" key="5">
    <source>
        <dbReference type="PIRSR" id="PIRSR606118-50"/>
    </source>
</evidence>
<dbReference type="SMART" id="SM00857">
    <property type="entry name" value="Resolvase"/>
    <property type="match status" value="1"/>
</dbReference>
<dbReference type="InterPro" id="IPR050639">
    <property type="entry name" value="SSR_resolvase"/>
</dbReference>
<name>L8TSZ4_9MICC</name>
<accession>L8TSZ4</accession>
<evidence type="ECO:0000313" key="9">
    <source>
        <dbReference type="Proteomes" id="UP000011189"/>
    </source>
</evidence>
<evidence type="ECO:0000256" key="6">
    <source>
        <dbReference type="PROSITE-ProRule" id="PRU10137"/>
    </source>
</evidence>
<evidence type="ECO:0000256" key="2">
    <source>
        <dbReference type="ARBA" id="ARBA00022908"/>
    </source>
</evidence>
<comment type="caution">
    <text evidence="8">The sequence shown here is derived from an EMBL/GenBank/DDBJ whole genome shotgun (WGS) entry which is preliminary data.</text>
</comment>
<dbReference type="Gene3D" id="3.40.50.1390">
    <property type="entry name" value="Resolvase, N-terminal catalytic domain"/>
    <property type="match status" value="1"/>
</dbReference>
<comment type="similarity">
    <text evidence="1">Belongs to the site-specific recombinase resolvase family.</text>
</comment>
<dbReference type="SUPFAM" id="SSF53041">
    <property type="entry name" value="Resolvase-like"/>
    <property type="match status" value="1"/>
</dbReference>
<dbReference type="PROSITE" id="PS51736">
    <property type="entry name" value="RECOMBINASES_3"/>
    <property type="match status" value="1"/>
</dbReference>
<dbReference type="GO" id="GO:0003677">
    <property type="term" value="F:DNA binding"/>
    <property type="evidence" value="ECO:0007669"/>
    <property type="project" value="UniProtKB-KW"/>
</dbReference>
<feature type="domain" description="Resolvase/invertase-type recombinase catalytic" evidence="7">
    <location>
        <begin position="4"/>
        <end position="137"/>
    </location>
</feature>
<dbReference type="PANTHER" id="PTHR30461:SF26">
    <property type="entry name" value="RESOLVASE HOMOLOG YNEB"/>
    <property type="match status" value="1"/>
</dbReference>
<dbReference type="InterPro" id="IPR036162">
    <property type="entry name" value="Resolvase-like_N_sf"/>
</dbReference>